<evidence type="ECO:0000256" key="1">
    <source>
        <dbReference type="RuleBase" id="RU362044"/>
    </source>
</evidence>
<protein>
    <submittedName>
        <fullName evidence="2">Conserved hypothetical integral membrane protein</fullName>
    </submittedName>
</protein>
<dbReference type="GO" id="GO:0043190">
    <property type="term" value="C:ATP-binding cassette (ABC) transporter complex"/>
    <property type="evidence" value="ECO:0007669"/>
    <property type="project" value="InterPro"/>
</dbReference>
<dbReference type="InterPro" id="IPR030802">
    <property type="entry name" value="Permease_MalE"/>
</dbReference>
<name>A0A0F6TSH2_9GAMM</name>
<dbReference type="KEGG" id="kge:TQ33_1882"/>
<reference evidence="2 3" key="1">
    <citation type="submission" date="2015-02" db="EMBL/GenBank/DDBJ databases">
        <title>Complete genome sequence of Kangiella geojedonensis strain YCS-5T.</title>
        <authorList>
            <person name="Kim K.M."/>
        </authorList>
    </citation>
    <scope>NUCLEOTIDE SEQUENCE [LARGE SCALE GENOMIC DNA]</scope>
    <source>
        <strain evidence="2 3">YCS-5</strain>
    </source>
</reference>
<dbReference type="GO" id="GO:0005548">
    <property type="term" value="F:phospholipid transporter activity"/>
    <property type="evidence" value="ECO:0007669"/>
    <property type="project" value="TreeGrafter"/>
</dbReference>
<evidence type="ECO:0000313" key="2">
    <source>
        <dbReference type="EMBL" id="AKE52817.1"/>
    </source>
</evidence>
<feature type="transmembrane region" description="Helical" evidence="1">
    <location>
        <begin position="171"/>
        <end position="195"/>
    </location>
</feature>
<keyword evidence="3" id="KW-1185">Reference proteome</keyword>
<keyword evidence="1" id="KW-0812">Transmembrane</keyword>
<feature type="transmembrane region" description="Helical" evidence="1">
    <location>
        <begin position="265"/>
        <end position="295"/>
    </location>
</feature>
<dbReference type="InterPro" id="IPR003453">
    <property type="entry name" value="ABC_MlaE_roteobac"/>
</dbReference>
<dbReference type="PANTHER" id="PTHR30188:SF3">
    <property type="entry name" value="ABC TRANSPORTER PERMEASE"/>
    <property type="match status" value="1"/>
</dbReference>
<sequence length="378" mass="40868">MNKDLGINTSRYQISDDNGQKVLKLCGDWTIRHDGRDAEAILDHFRQTPFVSVDGGAITHWDSSLISLLLRLDNLSKEQARDVRFQSLPNGALELVELAKKVPERQGAGKEKPQPTLLAHIGDKVITDYREALSFFFFLGESVKSFYRLIRGRARFRARDLREILSDTGPEALPIVTLISVLIGIILAFVGAVQLKQFGAEVYVADLVGIAMVREMGCMMTGIIMAGRTGAAFAARIGTMQVNEEIDAYKTLGISPMDFIVLPRILALIIMMPLLCMYANVLGILGGAMISIGAMGLSFTEYWTQTVNAIDMTDISLGLIKAFIFGVVIAITGCMNGMLSGRSASAVGNAATSAVVAGVVFIIVIDGLFAIVTSLLGI</sequence>
<dbReference type="RefSeq" id="WP_052735273.1">
    <property type="nucleotide sequence ID" value="NZ_CP010975.1"/>
</dbReference>
<proteinExistence type="inferred from homology"/>
<evidence type="ECO:0000313" key="3">
    <source>
        <dbReference type="Proteomes" id="UP000034071"/>
    </source>
</evidence>
<dbReference type="PANTHER" id="PTHR30188">
    <property type="entry name" value="ABC TRANSPORTER PERMEASE PROTEIN-RELATED"/>
    <property type="match status" value="1"/>
</dbReference>
<accession>A0A0F6TSH2</accession>
<dbReference type="HOGENOM" id="CLU_045686_0_2_6"/>
<dbReference type="Pfam" id="PF02405">
    <property type="entry name" value="MlaE"/>
    <property type="match status" value="1"/>
</dbReference>
<dbReference type="STRING" id="914150.TQ33_1882"/>
<feature type="transmembrane region" description="Helical" evidence="1">
    <location>
        <begin position="315"/>
        <end position="339"/>
    </location>
</feature>
<dbReference type="InterPro" id="IPR036513">
    <property type="entry name" value="STAS_dom_sf"/>
</dbReference>
<comment type="similarity">
    <text evidence="1">Belongs to the MlaE permease family.</text>
</comment>
<keyword evidence="1" id="KW-0997">Cell inner membrane</keyword>
<comment type="subcellular location">
    <subcellularLocation>
        <location evidence="1">Cell inner membrane</location>
        <topology evidence="1">Multi-pass membrane protein</topology>
    </subcellularLocation>
</comment>
<dbReference type="SUPFAM" id="SSF52091">
    <property type="entry name" value="SpoIIaa-like"/>
    <property type="match status" value="1"/>
</dbReference>
<dbReference type="NCBIfam" id="TIGR00056">
    <property type="entry name" value="MlaE family lipid ABC transporter permease subunit"/>
    <property type="match status" value="1"/>
</dbReference>
<feature type="transmembrane region" description="Helical" evidence="1">
    <location>
        <begin position="207"/>
        <end position="227"/>
    </location>
</feature>
<keyword evidence="1" id="KW-1133">Transmembrane helix</keyword>
<gene>
    <name evidence="2" type="ORF">TQ33_1882</name>
</gene>
<organism evidence="2 3">
    <name type="scientific">Kangiella geojedonensis</name>
    <dbReference type="NCBI Taxonomy" id="914150"/>
    <lineage>
        <taxon>Bacteria</taxon>
        <taxon>Pseudomonadati</taxon>
        <taxon>Pseudomonadota</taxon>
        <taxon>Gammaproteobacteria</taxon>
        <taxon>Kangiellales</taxon>
        <taxon>Kangiellaceae</taxon>
        <taxon>Kangiella</taxon>
    </lineage>
</organism>
<keyword evidence="1" id="KW-0472">Membrane</keyword>
<dbReference type="Proteomes" id="UP000034071">
    <property type="component" value="Chromosome"/>
</dbReference>
<dbReference type="OrthoDB" id="9810518at2"/>
<feature type="transmembrane region" description="Helical" evidence="1">
    <location>
        <begin position="351"/>
        <end position="376"/>
    </location>
</feature>
<dbReference type="AlphaFoldDB" id="A0A0F6TSH2"/>
<dbReference type="EMBL" id="CP010975">
    <property type="protein sequence ID" value="AKE52817.1"/>
    <property type="molecule type" value="Genomic_DNA"/>
</dbReference>
<keyword evidence="1" id="KW-1003">Cell membrane</keyword>